<evidence type="ECO:0000256" key="5">
    <source>
        <dbReference type="SAM" id="MobiDB-lite"/>
    </source>
</evidence>
<dbReference type="PANTHER" id="PTHR14604">
    <property type="entry name" value="WD40 REPEAT PF20"/>
    <property type="match status" value="1"/>
</dbReference>
<dbReference type="InterPro" id="IPR015943">
    <property type="entry name" value="WD40/YVTN_repeat-like_dom_sf"/>
</dbReference>
<dbReference type="Gene3D" id="1.20.1280.50">
    <property type="match status" value="1"/>
</dbReference>
<dbReference type="InterPro" id="IPR050995">
    <property type="entry name" value="WD-F-box_domain-protein"/>
</dbReference>
<feature type="repeat" description="WD" evidence="4">
    <location>
        <begin position="531"/>
        <end position="561"/>
    </location>
</feature>
<evidence type="ECO:0000313" key="7">
    <source>
        <dbReference type="EMBL" id="TRX89806.1"/>
    </source>
</evidence>
<dbReference type="Pfam" id="PF00400">
    <property type="entry name" value="WD40"/>
    <property type="match status" value="5"/>
</dbReference>
<keyword evidence="8" id="KW-1185">Reference proteome</keyword>
<dbReference type="InterPro" id="IPR001810">
    <property type="entry name" value="F-box_dom"/>
</dbReference>
<evidence type="ECO:0000256" key="3">
    <source>
        <dbReference type="ARBA" id="ARBA00022737"/>
    </source>
</evidence>
<dbReference type="Gene3D" id="2.130.10.10">
    <property type="entry name" value="YVTN repeat-like/Quinoprotein amine dehydrogenase"/>
    <property type="match status" value="2"/>
</dbReference>
<dbReference type="Pfam" id="PF12937">
    <property type="entry name" value="F-box-like"/>
    <property type="match status" value="1"/>
</dbReference>
<dbReference type="InterPro" id="IPR019775">
    <property type="entry name" value="WD40_repeat_CS"/>
</dbReference>
<keyword evidence="3" id="KW-0677">Repeat</keyword>
<name>A0A553HPC8_9PEZI</name>
<feature type="compositionally biased region" description="Polar residues" evidence="5">
    <location>
        <begin position="232"/>
        <end position="242"/>
    </location>
</feature>
<dbReference type="InterPro" id="IPR020472">
    <property type="entry name" value="WD40_PAC1"/>
</dbReference>
<proteinExistence type="inferred from homology"/>
<feature type="compositionally biased region" description="Polar residues" evidence="5">
    <location>
        <begin position="732"/>
        <end position="741"/>
    </location>
</feature>
<feature type="region of interest" description="Disordered" evidence="5">
    <location>
        <begin position="661"/>
        <end position="688"/>
    </location>
</feature>
<dbReference type="SUPFAM" id="SSF81383">
    <property type="entry name" value="F-box domain"/>
    <property type="match status" value="1"/>
</dbReference>
<dbReference type="InterPro" id="IPR001680">
    <property type="entry name" value="WD40_rpt"/>
</dbReference>
<feature type="compositionally biased region" description="Low complexity" evidence="5">
    <location>
        <begin position="905"/>
        <end position="916"/>
    </location>
</feature>
<feature type="domain" description="F-box" evidence="6">
    <location>
        <begin position="112"/>
        <end position="158"/>
    </location>
</feature>
<feature type="repeat" description="WD" evidence="4">
    <location>
        <begin position="406"/>
        <end position="449"/>
    </location>
</feature>
<dbReference type="PROSITE" id="PS50294">
    <property type="entry name" value="WD_REPEATS_REGION"/>
    <property type="match status" value="3"/>
</dbReference>
<dbReference type="InterPro" id="IPR036322">
    <property type="entry name" value="WD40_repeat_dom_sf"/>
</dbReference>
<protein>
    <recommendedName>
        <fullName evidence="6">F-box domain-containing protein</fullName>
    </recommendedName>
</protein>
<accession>A0A553HPC8</accession>
<dbReference type="PROSITE" id="PS50181">
    <property type="entry name" value="FBOX"/>
    <property type="match status" value="1"/>
</dbReference>
<sequence>METFPPTQEPDEGYSEHPLNTSGGLSDSTSATALRSSAGLPAWLAAQMPKLTIQDKKRRPPLLTPLIDTLNDVKARLPTWLSSDFAMLLLNELPTTIIADIVMTQLNPRLYINFVNYLPPEICLKVLGYLDAESLIRVALCCRGWYNLASDRKLWEKLYYLEGWKAITAEIILAEERINENSTASQMHPQRVKSVEGVHVSKKRAISDPEPRDEDRVEDDYEMVDADVAMGQEQNDTPMSGTSLFGGPQRGGSGSSSHSSRTVRKLGSLMKSPSPMPYVKDRSGSQLDKGKGRAVAESSHSTTPPAEAMNSSSTLSKSTLWIYDWRDRRYKISWKYLYSMRRKLESNWERGRYTNFQLPHPDHPEEGHNECIYSLQYNSEYLVSGSRDRTLRVWNLKSRRLVRPPLTGHNGSVLCLQFDSDPEEDLIVSGSSDSDVILWRFSTGEILQRLKKAHRESVLNVKFDKRILVTCSKDKTIKIFNRQPLRPGDVGYHNDSQAVSPVPVNLRNYGYDDSPLNQQAITPPYTMIACLEGHNAAVNAVQIYDKEIVSASGDRNIRLWDWPNQVVKRTFIGHGKGIACVQYDGRRIVSGSSDNEVKVFDCESGLEVASLRAHSHLVRTVQAGFGDLPFSKEEDQLEARAVDKAYFQALNEGALDEIKSGRRRANNAGSRRPEDITAYGAKLPPGGGGGPYGRIVSGSYDQSIIIWRRDREGAWKSAHILRQEEGAAAALKQNSGTSTSVAPRRLSPDVVNAPSHRTDQIPTNRPPSQPTSAPPALQRPPPTYTQVEHPIHAAITPQTTASYTQMIDDVVPQGSAALHAALTSFPTMLTYNSHIQAAIDREPDAMLRSQLRQVVSTCLVRAQIAQNTQLAQNRIRELAVQQALVAEATPVPHASSHATPPRPSQPLSLSQLLNSGPPGPTTSSQVTIPEISNGGGPPPTMGRGAHSHHSHPVLPPQPTLQPFAMHVHQNSQSQPIPTLGHGENRDHGHIQAQSQRQALALALAHPQMPQMPQLSGEPQVHPHMGQADASPARIFKLQFDARRIICCSQTSTIVGWDFCNGDAELEEVARFFGTVE</sequence>
<dbReference type="Proteomes" id="UP000319160">
    <property type="component" value="Unassembled WGS sequence"/>
</dbReference>
<evidence type="ECO:0000256" key="4">
    <source>
        <dbReference type="PROSITE-ProRule" id="PRU00221"/>
    </source>
</evidence>
<dbReference type="CDD" id="cd00200">
    <property type="entry name" value="WD40"/>
    <property type="match status" value="1"/>
</dbReference>
<comment type="similarity">
    <text evidence="1">Belongs to the WD repeat MET30/SCONB/SCON-2 family.</text>
</comment>
<dbReference type="SMART" id="SM00320">
    <property type="entry name" value="WD40"/>
    <property type="match status" value="6"/>
</dbReference>
<evidence type="ECO:0000313" key="8">
    <source>
        <dbReference type="Proteomes" id="UP000319160"/>
    </source>
</evidence>
<feature type="compositionally biased region" description="Basic and acidic residues" evidence="5">
    <location>
        <begin position="205"/>
        <end position="215"/>
    </location>
</feature>
<feature type="region of interest" description="Disordered" evidence="5">
    <location>
        <begin position="729"/>
        <end position="780"/>
    </location>
</feature>
<dbReference type="STRING" id="2512241.A0A553HPC8"/>
<feature type="region of interest" description="Disordered" evidence="5">
    <location>
        <begin position="231"/>
        <end position="311"/>
    </location>
</feature>
<dbReference type="AlphaFoldDB" id="A0A553HPC8"/>
<feature type="compositionally biased region" description="Basic and acidic residues" evidence="5">
    <location>
        <begin position="279"/>
        <end position="291"/>
    </location>
</feature>
<evidence type="ECO:0000259" key="6">
    <source>
        <dbReference type="PROSITE" id="PS50181"/>
    </source>
</evidence>
<dbReference type="PANTHER" id="PTHR14604:SF4">
    <property type="entry name" value="F-BOX DOMAIN-CONTAINING PROTEIN"/>
    <property type="match status" value="1"/>
</dbReference>
<dbReference type="PRINTS" id="PR00320">
    <property type="entry name" value="GPROTEINBRPT"/>
</dbReference>
<dbReference type="InterPro" id="IPR036047">
    <property type="entry name" value="F-box-like_dom_sf"/>
</dbReference>
<reference evidence="8" key="1">
    <citation type="submission" date="2019-06" db="EMBL/GenBank/DDBJ databases">
        <title>Draft genome sequence of the griseofulvin-producing fungus Xylaria cubensis strain G536.</title>
        <authorList>
            <person name="Mead M.E."/>
            <person name="Raja H.A."/>
            <person name="Steenwyk J.L."/>
            <person name="Knowles S.L."/>
            <person name="Oberlies N.H."/>
            <person name="Rokas A."/>
        </authorList>
    </citation>
    <scope>NUCLEOTIDE SEQUENCE [LARGE SCALE GENOMIC DNA]</scope>
    <source>
        <strain evidence="8">G536</strain>
    </source>
</reference>
<feature type="compositionally biased region" description="Polar residues" evidence="5">
    <location>
        <begin position="18"/>
        <end position="30"/>
    </location>
</feature>
<feature type="compositionally biased region" description="Polar residues" evidence="5">
    <location>
        <begin position="298"/>
        <end position="311"/>
    </location>
</feature>
<feature type="region of interest" description="Disordered" evidence="5">
    <location>
        <begin position="1"/>
        <end position="30"/>
    </location>
</feature>
<feature type="repeat" description="WD" evidence="4">
    <location>
        <begin position="365"/>
        <end position="404"/>
    </location>
</feature>
<organism evidence="7 8">
    <name type="scientific">Xylaria flabelliformis</name>
    <dbReference type="NCBI Taxonomy" id="2512241"/>
    <lineage>
        <taxon>Eukaryota</taxon>
        <taxon>Fungi</taxon>
        <taxon>Dikarya</taxon>
        <taxon>Ascomycota</taxon>
        <taxon>Pezizomycotina</taxon>
        <taxon>Sordariomycetes</taxon>
        <taxon>Xylariomycetidae</taxon>
        <taxon>Xylariales</taxon>
        <taxon>Xylariaceae</taxon>
        <taxon>Xylaria</taxon>
    </lineage>
</organism>
<feature type="compositionally biased region" description="Pro residues" evidence="5">
    <location>
        <begin position="764"/>
        <end position="780"/>
    </location>
</feature>
<dbReference type="PROSITE" id="PS50082">
    <property type="entry name" value="WD_REPEATS_2"/>
    <property type="match status" value="4"/>
</dbReference>
<dbReference type="EMBL" id="VFLP01000062">
    <property type="protein sequence ID" value="TRX89806.1"/>
    <property type="molecule type" value="Genomic_DNA"/>
</dbReference>
<feature type="region of interest" description="Disordered" evidence="5">
    <location>
        <begin position="182"/>
        <end position="218"/>
    </location>
</feature>
<dbReference type="PROSITE" id="PS00678">
    <property type="entry name" value="WD_REPEATS_1"/>
    <property type="match status" value="1"/>
</dbReference>
<comment type="caution">
    <text evidence="7">The sequence shown here is derived from an EMBL/GenBank/DDBJ whole genome shotgun (WGS) entry which is preliminary data.</text>
</comment>
<dbReference type="SUPFAM" id="SSF50978">
    <property type="entry name" value="WD40 repeat-like"/>
    <property type="match status" value="1"/>
</dbReference>
<dbReference type="SMART" id="SM00256">
    <property type="entry name" value="FBOX"/>
    <property type="match status" value="1"/>
</dbReference>
<evidence type="ECO:0000256" key="2">
    <source>
        <dbReference type="ARBA" id="ARBA00022574"/>
    </source>
</evidence>
<keyword evidence="2 4" id="KW-0853">WD repeat</keyword>
<gene>
    <name evidence="7" type="ORF">FHL15_009239</name>
</gene>
<dbReference type="OrthoDB" id="19711at2759"/>
<feature type="region of interest" description="Disordered" evidence="5">
    <location>
        <begin position="890"/>
        <end position="988"/>
    </location>
</feature>
<feature type="repeat" description="WD" evidence="4">
    <location>
        <begin position="571"/>
        <end position="610"/>
    </location>
</feature>
<evidence type="ECO:0000256" key="1">
    <source>
        <dbReference type="ARBA" id="ARBA00007968"/>
    </source>
</evidence>